<protein>
    <submittedName>
        <fullName evidence="1">Uncharacterized protein</fullName>
    </submittedName>
</protein>
<organism evidence="1">
    <name type="scientific">marine sediment metagenome</name>
    <dbReference type="NCBI Taxonomy" id="412755"/>
    <lineage>
        <taxon>unclassified sequences</taxon>
        <taxon>metagenomes</taxon>
        <taxon>ecological metagenomes</taxon>
    </lineage>
</organism>
<gene>
    <name evidence="1" type="ORF">LCGC14_2186160</name>
</gene>
<name>A0A0F9FYB9_9ZZZZ</name>
<proteinExistence type="predicted"/>
<reference evidence="1" key="1">
    <citation type="journal article" date="2015" name="Nature">
        <title>Complex archaea that bridge the gap between prokaryotes and eukaryotes.</title>
        <authorList>
            <person name="Spang A."/>
            <person name="Saw J.H."/>
            <person name="Jorgensen S.L."/>
            <person name="Zaremba-Niedzwiedzka K."/>
            <person name="Martijn J."/>
            <person name="Lind A.E."/>
            <person name="van Eijk R."/>
            <person name="Schleper C."/>
            <person name="Guy L."/>
            <person name="Ettema T.J."/>
        </authorList>
    </citation>
    <scope>NUCLEOTIDE SEQUENCE</scope>
</reference>
<comment type="caution">
    <text evidence="1">The sequence shown here is derived from an EMBL/GenBank/DDBJ whole genome shotgun (WGS) entry which is preliminary data.</text>
</comment>
<dbReference type="AlphaFoldDB" id="A0A0F9FYB9"/>
<evidence type="ECO:0000313" key="1">
    <source>
        <dbReference type="EMBL" id="KKL62340.1"/>
    </source>
</evidence>
<accession>A0A0F9FYB9</accession>
<sequence>MTPDRIEVTIAGLVQEVERVRLGSYLRLQRAAKRLSKAAAQADTGGIADALFEYLIACIHDLDRGEFNEAPWYEVVSAFRQIRRLNHIPNAEDYSLLTKTTSSGNEKTVAWDHDDREVLLWIHLIANSYKWSKTEIEELWPEEAIAYIQEILVEEQLRREFLYSLSEVAYPYDKATKKSKFRPMQRPLWMVAGGGRKTDRVLKSMLPVGNVVYPEGEDRFKDIKHFLSLLARPVHKGLFAREL</sequence>
<dbReference type="EMBL" id="LAZR01028521">
    <property type="protein sequence ID" value="KKL62340.1"/>
    <property type="molecule type" value="Genomic_DNA"/>
</dbReference>